<proteinExistence type="predicted"/>
<keyword evidence="2" id="KW-1185">Reference proteome</keyword>
<gene>
    <name evidence="1" type="ORF">C1H87_17690</name>
</gene>
<evidence type="ECO:0000313" key="2">
    <source>
        <dbReference type="Proteomes" id="UP000235826"/>
    </source>
</evidence>
<dbReference type="KEGG" id="fek:C1H87_17690"/>
<dbReference type="RefSeq" id="WP_102757091.1">
    <property type="nucleotide sequence ID" value="NZ_CP025791.1"/>
</dbReference>
<dbReference type="OrthoDB" id="1443546at2"/>
<protein>
    <recommendedName>
        <fullName evidence="3">STAS/SEC14 domain-containing protein</fullName>
    </recommendedName>
</protein>
<evidence type="ECO:0000313" key="1">
    <source>
        <dbReference type="EMBL" id="AUP80445.1"/>
    </source>
</evidence>
<organism evidence="1 2">
    <name type="scientific">Flavivirga eckloniae</name>
    <dbReference type="NCBI Taxonomy" id="1803846"/>
    <lineage>
        <taxon>Bacteria</taxon>
        <taxon>Pseudomonadati</taxon>
        <taxon>Bacteroidota</taxon>
        <taxon>Flavobacteriia</taxon>
        <taxon>Flavobacteriales</taxon>
        <taxon>Flavobacteriaceae</taxon>
        <taxon>Flavivirga</taxon>
    </lineage>
</organism>
<name>A0A2K9PTQ6_9FLAO</name>
<dbReference type="Proteomes" id="UP000235826">
    <property type="component" value="Chromosome"/>
</dbReference>
<reference evidence="1 2" key="1">
    <citation type="submission" date="2018-01" db="EMBL/GenBank/DDBJ databases">
        <title>Complete genome sequence of Flavivirga eckloniae ECD14 isolated from seaweed Ecklonia cava.</title>
        <authorList>
            <person name="Lee J.H."/>
            <person name="Baik K.S."/>
            <person name="Seong C.N."/>
        </authorList>
    </citation>
    <scope>NUCLEOTIDE SEQUENCE [LARGE SCALE GENOMIC DNA]</scope>
    <source>
        <strain evidence="1 2">ECD14</strain>
    </source>
</reference>
<evidence type="ECO:0008006" key="3">
    <source>
        <dbReference type="Google" id="ProtNLM"/>
    </source>
</evidence>
<sequence length="122" mass="13748">MKSCKLSFATIFAVQNNLAELIVNEGIEIDEIKVDELHDALLNSFETPISLLINKRHSFSYTFQAQIKITQLKELKAIAIVIGTNGALMSTQTLMSVNKNVFDDIELFQEREEALTWLGESN</sequence>
<dbReference type="EMBL" id="CP025791">
    <property type="protein sequence ID" value="AUP80445.1"/>
    <property type="molecule type" value="Genomic_DNA"/>
</dbReference>
<accession>A0A2K9PTQ6</accession>
<dbReference type="AlphaFoldDB" id="A0A2K9PTQ6"/>